<dbReference type="RefSeq" id="WP_013483619.1">
    <property type="nucleotide sequence ID" value="NC_014824.1"/>
</dbReference>
<keyword evidence="1" id="KW-0614">Plasmid</keyword>
<geneLocation type="plasmid" evidence="1 2">
    <name>pRUMAL01</name>
</geneLocation>
<accession>E6UK75</accession>
<dbReference type="AlphaFoldDB" id="E6UK75"/>
<organism evidence="1 2">
    <name type="scientific">Ruminococcus albus (strain ATCC 27210 / DSM 20455 / JCM 14654 / NCDO 2250 / 7)</name>
    <dbReference type="NCBI Taxonomy" id="697329"/>
    <lineage>
        <taxon>Bacteria</taxon>
        <taxon>Bacillati</taxon>
        <taxon>Bacillota</taxon>
        <taxon>Clostridia</taxon>
        <taxon>Eubacteriales</taxon>
        <taxon>Oscillospiraceae</taxon>
        <taxon>Ruminococcus</taxon>
    </lineage>
</organism>
<protein>
    <recommendedName>
        <fullName evidence="3">DUF1848 family protein</fullName>
    </recommendedName>
</protein>
<sequence length="240" mass="27631">MIKFGITEAGDAGLDYSWADKLLDGNIIITKHLTSKNQKLIELLLKNREKIILHVTCTGYGGTKMEPYVPKAQEVYSGVMELISKGFPEKQIVLRTDPIIPTEAGLKRVAWVWELFFDANIDRVRYSVIDMYPHTKERIRAVFGKVPFESFKAPEYMLNNVRNYIERYSMFFDFEACAEDLPGKTGCIRKKDYEILGLDTFYIKEGGFQRKGCLCCAGKTELLTHKKRCPSGCLYCYWKD</sequence>
<dbReference type="Pfam" id="PF08902">
    <property type="entry name" value="DUF1848"/>
    <property type="match status" value="1"/>
</dbReference>
<dbReference type="Proteomes" id="UP000006919">
    <property type="component" value="Plasmid pRUMAL01"/>
</dbReference>
<evidence type="ECO:0000313" key="2">
    <source>
        <dbReference type="Proteomes" id="UP000006919"/>
    </source>
</evidence>
<dbReference type="EMBL" id="CP002404">
    <property type="protein sequence ID" value="ADU24071.1"/>
    <property type="molecule type" value="Genomic_DNA"/>
</dbReference>
<dbReference type="InterPro" id="IPR014998">
    <property type="entry name" value="DUF1848"/>
</dbReference>
<evidence type="ECO:0008006" key="3">
    <source>
        <dbReference type="Google" id="ProtNLM"/>
    </source>
</evidence>
<dbReference type="OrthoDB" id="9771212at2"/>
<dbReference type="HOGENOM" id="CLU_1136606_0_0_9"/>
<evidence type="ECO:0000313" key="1">
    <source>
        <dbReference type="EMBL" id="ADU24071.1"/>
    </source>
</evidence>
<reference evidence="2" key="1">
    <citation type="journal article" date="2011" name="J. Bacteriol.">
        <title>Complete genome of the cellulolytic ruminal bacterium Ruminococcus albus 7.</title>
        <authorList>
            <person name="Suen G."/>
            <person name="Stevenson D.M."/>
            <person name="Bruce D.C."/>
            <person name="Chertkov O."/>
            <person name="Copeland A."/>
            <person name="Cheng J.F."/>
            <person name="Detter C."/>
            <person name="Detter J.C."/>
            <person name="Goodwin L.A."/>
            <person name="Han C.S."/>
            <person name="Hauser L.J."/>
            <person name="Ivanova N.N."/>
            <person name="Kyrpides N.C."/>
            <person name="Land M.L."/>
            <person name="Lapidus A."/>
            <person name="Lucas S."/>
            <person name="Ovchinnikova G."/>
            <person name="Pitluck S."/>
            <person name="Tapia R."/>
            <person name="Woyke T."/>
            <person name="Boyum J."/>
            <person name="Mead D."/>
            <person name="Weimer P.J."/>
        </authorList>
    </citation>
    <scope>NUCLEOTIDE SEQUENCE [LARGE SCALE GENOMIC DNA]</scope>
    <source>
        <strain evidence="2">ATCC 27210 / DSM 20455 / JCM 14654 / NCDO 2250 / 7</strain>
        <plasmid evidence="2">pRUMAL01</plasmid>
    </source>
</reference>
<proteinExistence type="predicted"/>
<gene>
    <name evidence="1" type="ordered locus">Rumal_3632</name>
</gene>
<name>E6UK75_RUMA7</name>
<dbReference type="KEGG" id="ral:Rumal_3632"/>